<comment type="caution">
    <text evidence="1">The sequence shown here is derived from an EMBL/GenBank/DDBJ whole genome shotgun (WGS) entry which is preliminary data.</text>
</comment>
<name>A0ACB9ZDW7_9PEZI</name>
<proteinExistence type="predicted"/>
<protein>
    <submittedName>
        <fullName evidence="1">Uncharacterized protein</fullName>
    </submittedName>
</protein>
<dbReference type="Proteomes" id="UP001497700">
    <property type="component" value="Unassembled WGS sequence"/>
</dbReference>
<gene>
    <name evidence="1" type="ORF">F4820DRAFT_78550</name>
</gene>
<accession>A0ACB9ZDW7</accession>
<evidence type="ECO:0000313" key="1">
    <source>
        <dbReference type="EMBL" id="KAI4869000.1"/>
    </source>
</evidence>
<sequence>MRLWEKMIEWRPLTYNIMQSILALTLALTLTGPGSLVPLADLQDPPLVPVQPGITPPSLCLTTPVGKHMQRVGKCHD</sequence>
<reference evidence="1 2" key="1">
    <citation type="journal article" date="2022" name="New Phytol.">
        <title>Ecological generalism drives hyperdiversity of secondary metabolite gene clusters in xylarialean endophytes.</title>
        <authorList>
            <person name="Franco M.E.E."/>
            <person name="Wisecaver J.H."/>
            <person name="Arnold A.E."/>
            <person name="Ju Y.M."/>
            <person name="Slot J.C."/>
            <person name="Ahrendt S."/>
            <person name="Moore L.P."/>
            <person name="Eastman K.E."/>
            <person name="Scott K."/>
            <person name="Konkel Z."/>
            <person name="Mondo S.J."/>
            <person name="Kuo A."/>
            <person name="Hayes R.D."/>
            <person name="Haridas S."/>
            <person name="Andreopoulos B."/>
            <person name="Riley R."/>
            <person name="LaButti K."/>
            <person name="Pangilinan J."/>
            <person name="Lipzen A."/>
            <person name="Amirebrahimi M."/>
            <person name="Yan J."/>
            <person name="Adam C."/>
            <person name="Keymanesh K."/>
            <person name="Ng V."/>
            <person name="Louie K."/>
            <person name="Northen T."/>
            <person name="Drula E."/>
            <person name="Henrissat B."/>
            <person name="Hsieh H.M."/>
            <person name="Youens-Clark K."/>
            <person name="Lutzoni F."/>
            <person name="Miadlikowska J."/>
            <person name="Eastwood D.C."/>
            <person name="Hamelin R.C."/>
            <person name="Grigoriev I.V."/>
            <person name="U'Ren J.M."/>
        </authorList>
    </citation>
    <scope>NUCLEOTIDE SEQUENCE [LARGE SCALE GENOMIC DNA]</scope>
    <source>
        <strain evidence="1 2">CBS 119005</strain>
    </source>
</reference>
<evidence type="ECO:0000313" key="2">
    <source>
        <dbReference type="Proteomes" id="UP001497700"/>
    </source>
</evidence>
<keyword evidence="2" id="KW-1185">Reference proteome</keyword>
<organism evidence="1 2">
    <name type="scientific">Hypoxylon rubiginosum</name>
    <dbReference type="NCBI Taxonomy" id="110542"/>
    <lineage>
        <taxon>Eukaryota</taxon>
        <taxon>Fungi</taxon>
        <taxon>Dikarya</taxon>
        <taxon>Ascomycota</taxon>
        <taxon>Pezizomycotina</taxon>
        <taxon>Sordariomycetes</taxon>
        <taxon>Xylariomycetidae</taxon>
        <taxon>Xylariales</taxon>
        <taxon>Hypoxylaceae</taxon>
        <taxon>Hypoxylon</taxon>
    </lineage>
</organism>
<dbReference type="EMBL" id="MU393434">
    <property type="protein sequence ID" value="KAI4869000.1"/>
    <property type="molecule type" value="Genomic_DNA"/>
</dbReference>